<comment type="function">
    <text evidence="1">Responsible for the deiodination of T4 (3,5,3',5'-tetraiodothyronine).</text>
</comment>
<sequence>MAKLAKFNEIVRDFNDVADFAIIYISEAHAKDGWAFKNNYEIRQHQSLHERLDAAKHVLARNPPCPVYVDTMANTMKTAYAALPERLYVIDEDKIAYVGEMGPEGYNLDELRRWLAEYRNNARRRTWTR</sequence>
<dbReference type="Proteomes" id="UP001152795">
    <property type="component" value="Unassembled WGS sequence"/>
</dbReference>
<dbReference type="GO" id="GO:0004800">
    <property type="term" value="F:thyroxine 5'-deiodinase activity"/>
    <property type="evidence" value="ECO:0007669"/>
    <property type="project" value="InterPro"/>
</dbReference>
<dbReference type="GO" id="GO:0042403">
    <property type="term" value="P:thyroid hormone metabolic process"/>
    <property type="evidence" value="ECO:0007669"/>
    <property type="project" value="TreeGrafter"/>
</dbReference>
<dbReference type="OrthoDB" id="428577at2759"/>
<keyword evidence="1" id="KW-0560">Oxidoreductase</keyword>
<name>A0A6S7H4U3_PARCT</name>
<dbReference type="PANTHER" id="PTHR11781:SF22">
    <property type="entry name" value="TYPE I IODOTHYRONINE DEIODINASE"/>
    <property type="match status" value="1"/>
</dbReference>
<dbReference type="Gene3D" id="3.40.30.10">
    <property type="entry name" value="Glutaredoxin"/>
    <property type="match status" value="1"/>
</dbReference>
<comment type="caution">
    <text evidence="2">The sequence shown here is derived from an EMBL/GenBank/DDBJ whole genome shotgun (WGS) entry which is preliminary data.</text>
</comment>
<reference evidence="2" key="1">
    <citation type="submission" date="2020-04" db="EMBL/GenBank/DDBJ databases">
        <authorList>
            <person name="Alioto T."/>
            <person name="Alioto T."/>
            <person name="Gomez Garrido J."/>
        </authorList>
    </citation>
    <scope>NUCLEOTIDE SEQUENCE</scope>
    <source>
        <strain evidence="2">A484AB</strain>
    </source>
</reference>
<protein>
    <recommendedName>
        <fullName evidence="1">Iodothyronine deiodinase</fullName>
    </recommendedName>
</protein>
<organism evidence="2 3">
    <name type="scientific">Paramuricea clavata</name>
    <name type="common">Red gorgonian</name>
    <name type="synonym">Violescent sea-whip</name>
    <dbReference type="NCBI Taxonomy" id="317549"/>
    <lineage>
        <taxon>Eukaryota</taxon>
        <taxon>Metazoa</taxon>
        <taxon>Cnidaria</taxon>
        <taxon>Anthozoa</taxon>
        <taxon>Octocorallia</taxon>
        <taxon>Malacalcyonacea</taxon>
        <taxon>Plexauridae</taxon>
        <taxon>Paramuricea</taxon>
    </lineage>
</organism>
<keyword evidence="3" id="KW-1185">Reference proteome</keyword>
<comment type="similarity">
    <text evidence="1">Belongs to the iodothyronine deiodinase family.</text>
</comment>
<keyword evidence="1" id="KW-0893">Thyroid hormones biosynthesis</keyword>
<evidence type="ECO:0000313" key="2">
    <source>
        <dbReference type="EMBL" id="CAB3991590.1"/>
    </source>
</evidence>
<dbReference type="PANTHER" id="PTHR11781">
    <property type="entry name" value="IODOTHYRONINE DEIODINASE"/>
    <property type="match status" value="1"/>
</dbReference>
<gene>
    <name evidence="2" type="ORF">PACLA_8A053523</name>
</gene>
<accession>A0A6S7H4U3</accession>
<keyword evidence="1" id="KW-0712">Selenocysteine</keyword>
<evidence type="ECO:0000256" key="1">
    <source>
        <dbReference type="RuleBase" id="RU000676"/>
    </source>
</evidence>
<dbReference type="Pfam" id="PF00837">
    <property type="entry name" value="T4_deiodinase"/>
    <property type="match status" value="1"/>
</dbReference>
<dbReference type="EMBL" id="CACRXK020001882">
    <property type="protein sequence ID" value="CAB3991590.1"/>
    <property type="molecule type" value="Genomic_DNA"/>
</dbReference>
<dbReference type="InterPro" id="IPR000643">
    <property type="entry name" value="Iodothyronine_deiodinase"/>
</dbReference>
<dbReference type="AlphaFoldDB" id="A0A6S7H4U3"/>
<dbReference type="GO" id="GO:0042446">
    <property type="term" value="P:hormone biosynthetic process"/>
    <property type="evidence" value="ECO:0007669"/>
    <property type="project" value="UniProtKB-KW"/>
</dbReference>
<evidence type="ECO:0000313" key="3">
    <source>
        <dbReference type="Proteomes" id="UP001152795"/>
    </source>
</evidence>
<proteinExistence type="inferred from homology"/>